<dbReference type="InParanoid" id="G3HRY9"/>
<name>G3HRY9_CRIGR</name>
<dbReference type="AlphaFoldDB" id="G3HRY9"/>
<dbReference type="EMBL" id="JH000646">
    <property type="protein sequence ID" value="EGV93836.1"/>
    <property type="molecule type" value="Genomic_DNA"/>
</dbReference>
<sequence length="66" mass="7238">MAKPRQTSAITVTLIHGLNIHARWCHIQVTDSGTIPLLDSEIWLGGVHHCGISQHSKASMVRELGQ</sequence>
<gene>
    <name evidence="1" type="ORF">I79_013614</name>
</gene>
<protein>
    <submittedName>
        <fullName evidence="1">Uncharacterized protein</fullName>
    </submittedName>
</protein>
<evidence type="ECO:0000313" key="1">
    <source>
        <dbReference type="EMBL" id="EGV93836.1"/>
    </source>
</evidence>
<dbReference type="Proteomes" id="UP000001075">
    <property type="component" value="Unassembled WGS sequence"/>
</dbReference>
<proteinExistence type="predicted"/>
<reference evidence="2" key="1">
    <citation type="journal article" date="2011" name="Nat. Biotechnol.">
        <title>The genomic sequence of the Chinese hamster ovary (CHO)-K1 cell line.</title>
        <authorList>
            <person name="Xu X."/>
            <person name="Nagarajan H."/>
            <person name="Lewis N.E."/>
            <person name="Pan S."/>
            <person name="Cai Z."/>
            <person name="Liu X."/>
            <person name="Chen W."/>
            <person name="Xie M."/>
            <person name="Wang W."/>
            <person name="Hammond S."/>
            <person name="Andersen M.R."/>
            <person name="Neff N."/>
            <person name="Passarelli B."/>
            <person name="Koh W."/>
            <person name="Fan H.C."/>
            <person name="Wang J."/>
            <person name="Gui Y."/>
            <person name="Lee K.H."/>
            <person name="Betenbaugh M.J."/>
            <person name="Quake S.R."/>
            <person name="Famili I."/>
            <person name="Palsson B.O."/>
            <person name="Wang J."/>
        </authorList>
    </citation>
    <scope>NUCLEOTIDE SEQUENCE [LARGE SCALE GENOMIC DNA]</scope>
    <source>
        <strain evidence="2">CHO K1 cell line</strain>
    </source>
</reference>
<accession>G3HRY9</accession>
<organism evidence="1 2">
    <name type="scientific">Cricetulus griseus</name>
    <name type="common">Chinese hamster</name>
    <name type="synonym">Cricetulus barabensis griseus</name>
    <dbReference type="NCBI Taxonomy" id="10029"/>
    <lineage>
        <taxon>Eukaryota</taxon>
        <taxon>Metazoa</taxon>
        <taxon>Chordata</taxon>
        <taxon>Craniata</taxon>
        <taxon>Vertebrata</taxon>
        <taxon>Euteleostomi</taxon>
        <taxon>Mammalia</taxon>
        <taxon>Eutheria</taxon>
        <taxon>Euarchontoglires</taxon>
        <taxon>Glires</taxon>
        <taxon>Rodentia</taxon>
        <taxon>Myomorpha</taxon>
        <taxon>Muroidea</taxon>
        <taxon>Cricetidae</taxon>
        <taxon>Cricetinae</taxon>
        <taxon>Cricetulus</taxon>
    </lineage>
</organism>
<evidence type="ECO:0000313" key="2">
    <source>
        <dbReference type="Proteomes" id="UP000001075"/>
    </source>
</evidence>